<feature type="transmembrane region" description="Helical" evidence="6">
    <location>
        <begin position="294"/>
        <end position="312"/>
    </location>
</feature>
<dbReference type="InterPro" id="IPR020846">
    <property type="entry name" value="MFS_dom"/>
</dbReference>
<feature type="transmembrane region" description="Helical" evidence="6">
    <location>
        <begin position="105"/>
        <end position="127"/>
    </location>
</feature>
<feature type="transmembrane region" description="Helical" evidence="6">
    <location>
        <begin position="204"/>
        <end position="224"/>
    </location>
</feature>
<keyword evidence="3 6" id="KW-0812">Transmembrane</keyword>
<evidence type="ECO:0000313" key="8">
    <source>
        <dbReference type="EMBL" id="GIE01885.1"/>
    </source>
</evidence>
<dbReference type="InterPro" id="IPR011701">
    <property type="entry name" value="MFS"/>
</dbReference>
<feature type="transmembrane region" description="Helical" evidence="6">
    <location>
        <begin position="47"/>
        <end position="66"/>
    </location>
</feature>
<dbReference type="PROSITE" id="PS50850">
    <property type="entry name" value="MFS"/>
    <property type="match status" value="1"/>
</dbReference>
<feature type="transmembrane region" description="Helical" evidence="6">
    <location>
        <begin position="270"/>
        <end position="288"/>
    </location>
</feature>
<feature type="transmembrane region" description="Helical" evidence="6">
    <location>
        <begin position="163"/>
        <end position="183"/>
    </location>
</feature>
<keyword evidence="5 6" id="KW-0472">Membrane</keyword>
<sequence length="392" mass="39842">MTTRRAWAALIVISAAAFAFVTAELLPIGLLTVIAPDLERSRSQVGWLVSGYAIVVVLASVPLTLLTQRVPRRQLLTVTMTLFAAANLAGALAPSYEILAGSRLITALTQALFWSVCAPAVTGLFPVGKRGRVVALFGVGPALAPVLGVPLCTWLGQQDGWRTAFGLMAAFGLVAAAAVGALLPSSAPADGGAARGTAPSRPRFRVIVLVAAVSVTGFLTFVTYETPFLLDVSGFGAGALPSLLFVAGIAGTIGAISVSRTLDTWPVGSMLVPLAVGAFSLLGLYALGGSRVSTIVLLGAGGLAYTAFATALQNRMLQVAPGSTDLASAILGSAFNAGIAGGSLIGGTLLPPYGPRPLALIGGLLVVAALVVLAADTRRADRECNKPANHIH</sequence>
<evidence type="ECO:0000256" key="1">
    <source>
        <dbReference type="ARBA" id="ARBA00004651"/>
    </source>
</evidence>
<evidence type="ECO:0000256" key="3">
    <source>
        <dbReference type="ARBA" id="ARBA00022692"/>
    </source>
</evidence>
<accession>A0ABQ3YWH3</accession>
<dbReference type="SUPFAM" id="SSF103473">
    <property type="entry name" value="MFS general substrate transporter"/>
    <property type="match status" value="1"/>
</dbReference>
<evidence type="ECO:0000256" key="6">
    <source>
        <dbReference type="SAM" id="Phobius"/>
    </source>
</evidence>
<dbReference type="EMBL" id="BOML01000027">
    <property type="protein sequence ID" value="GIE01885.1"/>
    <property type="molecule type" value="Genomic_DNA"/>
</dbReference>
<feature type="transmembrane region" description="Helical" evidence="6">
    <location>
        <begin position="236"/>
        <end position="258"/>
    </location>
</feature>
<evidence type="ECO:0000256" key="5">
    <source>
        <dbReference type="ARBA" id="ARBA00023136"/>
    </source>
</evidence>
<name>A0ABQ3YWH3_9ACTN</name>
<protein>
    <submittedName>
        <fullName evidence="8">MFS transporter</fullName>
    </submittedName>
</protein>
<keyword evidence="2" id="KW-1003">Cell membrane</keyword>
<comment type="caution">
    <text evidence="8">The sequence shown here is derived from an EMBL/GenBank/DDBJ whole genome shotgun (WGS) entry which is preliminary data.</text>
</comment>
<evidence type="ECO:0000256" key="4">
    <source>
        <dbReference type="ARBA" id="ARBA00022989"/>
    </source>
</evidence>
<keyword evidence="4 6" id="KW-1133">Transmembrane helix</keyword>
<proteinExistence type="predicted"/>
<keyword evidence="9" id="KW-1185">Reference proteome</keyword>
<dbReference type="Gene3D" id="1.20.1250.20">
    <property type="entry name" value="MFS general substrate transporter like domains"/>
    <property type="match status" value="1"/>
</dbReference>
<dbReference type="InterPro" id="IPR050189">
    <property type="entry name" value="MFS_Efflux_Transporters"/>
</dbReference>
<feature type="transmembrane region" description="Helical" evidence="6">
    <location>
        <begin position="357"/>
        <end position="375"/>
    </location>
</feature>
<dbReference type="PANTHER" id="PTHR43124">
    <property type="entry name" value="PURINE EFFLUX PUMP PBUE"/>
    <property type="match status" value="1"/>
</dbReference>
<dbReference type="CDD" id="cd17324">
    <property type="entry name" value="MFS_NepI_like"/>
    <property type="match status" value="1"/>
</dbReference>
<evidence type="ECO:0000256" key="2">
    <source>
        <dbReference type="ARBA" id="ARBA00022475"/>
    </source>
</evidence>
<comment type="subcellular location">
    <subcellularLocation>
        <location evidence="1">Cell membrane</location>
        <topology evidence="1">Multi-pass membrane protein</topology>
    </subcellularLocation>
</comment>
<dbReference type="Proteomes" id="UP000637628">
    <property type="component" value="Unassembled WGS sequence"/>
</dbReference>
<feature type="transmembrane region" description="Helical" evidence="6">
    <location>
        <begin position="324"/>
        <end position="345"/>
    </location>
</feature>
<dbReference type="InterPro" id="IPR036259">
    <property type="entry name" value="MFS_trans_sf"/>
</dbReference>
<reference evidence="8 9" key="1">
    <citation type="submission" date="2021-01" db="EMBL/GenBank/DDBJ databases">
        <title>Whole genome shotgun sequence of Actinoplanes durhamensis NBRC 14914.</title>
        <authorList>
            <person name="Komaki H."/>
            <person name="Tamura T."/>
        </authorList>
    </citation>
    <scope>NUCLEOTIDE SEQUENCE [LARGE SCALE GENOMIC DNA]</scope>
    <source>
        <strain evidence="8 9">NBRC 14914</strain>
    </source>
</reference>
<feature type="transmembrane region" description="Helical" evidence="6">
    <location>
        <begin position="75"/>
        <end position="93"/>
    </location>
</feature>
<evidence type="ECO:0000313" key="9">
    <source>
        <dbReference type="Proteomes" id="UP000637628"/>
    </source>
</evidence>
<feature type="transmembrane region" description="Helical" evidence="6">
    <location>
        <begin position="134"/>
        <end position="157"/>
    </location>
</feature>
<feature type="domain" description="Major facilitator superfamily (MFS) profile" evidence="7">
    <location>
        <begin position="9"/>
        <end position="380"/>
    </location>
</feature>
<dbReference type="RefSeq" id="WP_203727655.1">
    <property type="nucleotide sequence ID" value="NZ_BAAATX010000005.1"/>
</dbReference>
<gene>
    <name evidence="8" type="ORF">Adu01nite_32350</name>
</gene>
<organism evidence="8 9">
    <name type="scientific">Paractinoplanes durhamensis</name>
    <dbReference type="NCBI Taxonomy" id="113563"/>
    <lineage>
        <taxon>Bacteria</taxon>
        <taxon>Bacillati</taxon>
        <taxon>Actinomycetota</taxon>
        <taxon>Actinomycetes</taxon>
        <taxon>Micromonosporales</taxon>
        <taxon>Micromonosporaceae</taxon>
        <taxon>Paractinoplanes</taxon>
    </lineage>
</organism>
<dbReference type="PANTHER" id="PTHR43124:SF4">
    <property type="entry name" value="SUGAR EFFLUX TRANSPORTER"/>
    <property type="match status" value="1"/>
</dbReference>
<dbReference type="Pfam" id="PF07690">
    <property type="entry name" value="MFS_1"/>
    <property type="match status" value="1"/>
</dbReference>
<evidence type="ECO:0000259" key="7">
    <source>
        <dbReference type="PROSITE" id="PS50850"/>
    </source>
</evidence>